<accession>A0A504YP19</accession>
<keyword evidence="2" id="KW-1185">Reference proteome</keyword>
<proteinExistence type="predicted"/>
<dbReference type="Proteomes" id="UP000316759">
    <property type="component" value="Unassembled WGS sequence"/>
</dbReference>
<organism evidence="1 2">
    <name type="scientific">Fasciola gigantica</name>
    <name type="common">Giant liver fluke</name>
    <dbReference type="NCBI Taxonomy" id="46835"/>
    <lineage>
        <taxon>Eukaryota</taxon>
        <taxon>Metazoa</taxon>
        <taxon>Spiralia</taxon>
        <taxon>Lophotrochozoa</taxon>
        <taxon>Platyhelminthes</taxon>
        <taxon>Trematoda</taxon>
        <taxon>Digenea</taxon>
        <taxon>Plagiorchiida</taxon>
        <taxon>Echinostomata</taxon>
        <taxon>Echinostomatoidea</taxon>
        <taxon>Fasciolidae</taxon>
        <taxon>Fasciola</taxon>
    </lineage>
</organism>
<gene>
    <name evidence="1" type="ORF">FGIG_09283</name>
</gene>
<comment type="caution">
    <text evidence="1">The sequence shown here is derived from an EMBL/GenBank/DDBJ whole genome shotgun (WGS) entry which is preliminary data.</text>
</comment>
<dbReference type="OrthoDB" id="6257971at2759"/>
<sequence>MYISLLPYSVDSVQFSAASEQELVQLETLADLAERLLDHLRDTYIPQAEAQSELIHRAVSLLAYEASLRFEQIQRQWLADYQQRSTL</sequence>
<name>A0A504YP19_FASGI</name>
<dbReference type="EMBL" id="SUNJ01006285">
    <property type="protein sequence ID" value="TPP62933.1"/>
    <property type="molecule type" value="Genomic_DNA"/>
</dbReference>
<evidence type="ECO:0000313" key="1">
    <source>
        <dbReference type="EMBL" id="TPP62933.1"/>
    </source>
</evidence>
<protein>
    <submittedName>
        <fullName evidence="1">Uncharacterized protein</fullName>
    </submittedName>
</protein>
<reference evidence="1 2" key="1">
    <citation type="submission" date="2019-04" db="EMBL/GenBank/DDBJ databases">
        <title>Annotation for the trematode Fasciola gigantica.</title>
        <authorList>
            <person name="Choi Y.-J."/>
        </authorList>
    </citation>
    <scope>NUCLEOTIDE SEQUENCE [LARGE SCALE GENOMIC DNA]</scope>
    <source>
        <strain evidence="1">Uganda_cow_1</strain>
    </source>
</reference>
<evidence type="ECO:0000313" key="2">
    <source>
        <dbReference type="Proteomes" id="UP000316759"/>
    </source>
</evidence>
<dbReference type="AlphaFoldDB" id="A0A504YP19"/>